<proteinExistence type="predicted"/>
<organism evidence="1">
    <name type="scientific">Rhizophora mucronata</name>
    <name type="common">Asiatic mangrove</name>
    <dbReference type="NCBI Taxonomy" id="61149"/>
    <lineage>
        <taxon>Eukaryota</taxon>
        <taxon>Viridiplantae</taxon>
        <taxon>Streptophyta</taxon>
        <taxon>Embryophyta</taxon>
        <taxon>Tracheophyta</taxon>
        <taxon>Spermatophyta</taxon>
        <taxon>Magnoliopsida</taxon>
        <taxon>eudicotyledons</taxon>
        <taxon>Gunneridae</taxon>
        <taxon>Pentapetalae</taxon>
        <taxon>rosids</taxon>
        <taxon>fabids</taxon>
        <taxon>Malpighiales</taxon>
        <taxon>Rhizophoraceae</taxon>
        <taxon>Rhizophora</taxon>
    </lineage>
</organism>
<dbReference type="AlphaFoldDB" id="A0A2P2N931"/>
<sequence length="46" mass="5635">MVKKVLLATLVIFQSYYMLMSCRDFGYWTYDVCHVQKFKRYYQAVP</sequence>
<evidence type="ECO:0000313" key="1">
    <source>
        <dbReference type="EMBL" id="MBX38978.1"/>
    </source>
</evidence>
<accession>A0A2P2N931</accession>
<protein>
    <submittedName>
        <fullName evidence="1">Uncharacterized protein</fullName>
    </submittedName>
</protein>
<dbReference type="PROSITE" id="PS51257">
    <property type="entry name" value="PROKAR_LIPOPROTEIN"/>
    <property type="match status" value="1"/>
</dbReference>
<dbReference type="EMBL" id="GGEC01058494">
    <property type="protein sequence ID" value="MBX38978.1"/>
    <property type="molecule type" value="Transcribed_RNA"/>
</dbReference>
<name>A0A2P2N931_RHIMU</name>
<reference evidence="1" key="1">
    <citation type="submission" date="2018-02" db="EMBL/GenBank/DDBJ databases">
        <title>Rhizophora mucronata_Transcriptome.</title>
        <authorList>
            <person name="Meera S.P."/>
            <person name="Sreeshan A."/>
            <person name="Augustine A."/>
        </authorList>
    </citation>
    <scope>NUCLEOTIDE SEQUENCE</scope>
    <source>
        <tissue evidence="1">Leaf</tissue>
    </source>
</reference>